<sequence>MFRSIVWVLVTGTQNCVVFAGRELPNMLDKPLYRSLSWSLLECRRECVAYLRRSEAGHSLHACDNSESFFSVTPSFSRPAFTSVYYAAFVYRLNPEPAGSHD</sequence>
<organism evidence="1 2">
    <name type="scientific">Armillaria solidipes</name>
    <dbReference type="NCBI Taxonomy" id="1076256"/>
    <lineage>
        <taxon>Eukaryota</taxon>
        <taxon>Fungi</taxon>
        <taxon>Dikarya</taxon>
        <taxon>Basidiomycota</taxon>
        <taxon>Agaricomycotina</taxon>
        <taxon>Agaricomycetes</taxon>
        <taxon>Agaricomycetidae</taxon>
        <taxon>Agaricales</taxon>
        <taxon>Marasmiineae</taxon>
        <taxon>Physalacriaceae</taxon>
        <taxon>Armillaria</taxon>
    </lineage>
</organism>
<gene>
    <name evidence="1" type="ORF">ARMSODRAFT_778954</name>
</gene>
<evidence type="ECO:0000313" key="1">
    <source>
        <dbReference type="EMBL" id="PBK71544.1"/>
    </source>
</evidence>
<protein>
    <submittedName>
        <fullName evidence="1">Uncharacterized protein</fullName>
    </submittedName>
</protein>
<accession>A0A2H3BRG0</accession>
<name>A0A2H3BRG0_9AGAR</name>
<proteinExistence type="predicted"/>
<reference evidence="2" key="1">
    <citation type="journal article" date="2017" name="Nat. Ecol. Evol.">
        <title>Genome expansion and lineage-specific genetic innovations in the forest pathogenic fungi Armillaria.</title>
        <authorList>
            <person name="Sipos G."/>
            <person name="Prasanna A.N."/>
            <person name="Walter M.C."/>
            <person name="O'Connor E."/>
            <person name="Balint B."/>
            <person name="Krizsan K."/>
            <person name="Kiss B."/>
            <person name="Hess J."/>
            <person name="Varga T."/>
            <person name="Slot J."/>
            <person name="Riley R."/>
            <person name="Boka B."/>
            <person name="Rigling D."/>
            <person name="Barry K."/>
            <person name="Lee J."/>
            <person name="Mihaltcheva S."/>
            <person name="LaButti K."/>
            <person name="Lipzen A."/>
            <person name="Waldron R."/>
            <person name="Moloney N.M."/>
            <person name="Sperisen C."/>
            <person name="Kredics L."/>
            <person name="Vagvoelgyi C."/>
            <person name="Patrignani A."/>
            <person name="Fitzpatrick D."/>
            <person name="Nagy I."/>
            <person name="Doyle S."/>
            <person name="Anderson J.B."/>
            <person name="Grigoriev I.V."/>
            <person name="Gueldener U."/>
            <person name="Muensterkoetter M."/>
            <person name="Nagy L.G."/>
        </authorList>
    </citation>
    <scope>NUCLEOTIDE SEQUENCE [LARGE SCALE GENOMIC DNA]</scope>
    <source>
        <strain evidence="2">28-4</strain>
    </source>
</reference>
<dbReference type="EMBL" id="KZ293423">
    <property type="protein sequence ID" value="PBK71544.1"/>
    <property type="molecule type" value="Genomic_DNA"/>
</dbReference>
<evidence type="ECO:0000313" key="2">
    <source>
        <dbReference type="Proteomes" id="UP000218334"/>
    </source>
</evidence>
<dbReference type="AlphaFoldDB" id="A0A2H3BRG0"/>
<keyword evidence="2" id="KW-1185">Reference proteome</keyword>
<dbReference type="Proteomes" id="UP000218334">
    <property type="component" value="Unassembled WGS sequence"/>
</dbReference>